<proteinExistence type="predicted"/>
<dbReference type="EMBL" id="OA565508">
    <property type="protein sequence ID" value="CAD7197161.1"/>
    <property type="molecule type" value="Genomic_DNA"/>
</dbReference>
<feature type="region of interest" description="Disordered" evidence="1">
    <location>
        <begin position="204"/>
        <end position="255"/>
    </location>
</feature>
<accession>A0A7R8VHE8</accession>
<feature type="compositionally biased region" description="Basic residues" evidence="1">
    <location>
        <begin position="245"/>
        <end position="255"/>
    </location>
</feature>
<evidence type="ECO:0000256" key="1">
    <source>
        <dbReference type="SAM" id="MobiDB-lite"/>
    </source>
</evidence>
<organism evidence="2">
    <name type="scientific">Timema douglasi</name>
    <name type="common">Walking stick</name>
    <dbReference type="NCBI Taxonomy" id="61478"/>
    <lineage>
        <taxon>Eukaryota</taxon>
        <taxon>Metazoa</taxon>
        <taxon>Ecdysozoa</taxon>
        <taxon>Arthropoda</taxon>
        <taxon>Hexapoda</taxon>
        <taxon>Insecta</taxon>
        <taxon>Pterygota</taxon>
        <taxon>Neoptera</taxon>
        <taxon>Polyneoptera</taxon>
        <taxon>Phasmatodea</taxon>
        <taxon>Timematodea</taxon>
        <taxon>Timematoidea</taxon>
        <taxon>Timematidae</taxon>
        <taxon>Timema</taxon>
    </lineage>
</organism>
<sequence>MTKAKKVIGRKKRQAGGKESDRRVQVIFNICLVLTLTYSGSCQSAPKKPWGYCIWNSELRIFARLNIPERPTISPTVVAFEKRLIIIGTRESTAAACIKEACGPMRCSMSIRSKTTEGVGTTSYYPFGLYALTLMCNGRVNLCRDRGLNPGPPAQKSDTLPLDHQCTRPGSDTDLPVIGGLVYCKSDALDHAATEAVELEEVNPHLRGGKVENHLGKTTPSSPDRDSNLDLPVLSSRVQHDKRVSQLRHRGGAKE</sequence>
<protein>
    <submittedName>
        <fullName evidence="2">Uncharacterized protein</fullName>
    </submittedName>
</protein>
<evidence type="ECO:0000313" key="2">
    <source>
        <dbReference type="EMBL" id="CAD7197161.1"/>
    </source>
</evidence>
<gene>
    <name evidence="2" type="ORF">TDIB3V08_LOCUS3474</name>
</gene>
<dbReference type="AlphaFoldDB" id="A0A7R8VHE8"/>
<name>A0A7R8VHE8_TIMDO</name>
<reference evidence="2" key="1">
    <citation type="submission" date="2020-11" db="EMBL/GenBank/DDBJ databases">
        <authorList>
            <person name="Tran Van P."/>
        </authorList>
    </citation>
    <scope>NUCLEOTIDE SEQUENCE</scope>
</reference>